<evidence type="ECO:0000259" key="3">
    <source>
        <dbReference type="PROSITE" id="PS51186"/>
    </source>
</evidence>
<gene>
    <name evidence="4" type="ORF">HCU01_24080</name>
    <name evidence="5" type="ORF">SAMN05660971_00014</name>
</gene>
<dbReference type="OrthoDB" id="9796171at2"/>
<dbReference type="Proteomes" id="UP000184123">
    <property type="component" value="Unassembled WGS sequence"/>
</dbReference>
<dbReference type="InterPro" id="IPR050832">
    <property type="entry name" value="Bact_Acetyltransf"/>
</dbReference>
<evidence type="ECO:0000256" key="2">
    <source>
        <dbReference type="ARBA" id="ARBA00023315"/>
    </source>
</evidence>
<reference evidence="5 6" key="1">
    <citation type="submission" date="2016-11" db="EMBL/GenBank/DDBJ databases">
        <authorList>
            <person name="Jaros S."/>
            <person name="Januszkiewicz K."/>
            <person name="Wedrychowicz H."/>
        </authorList>
    </citation>
    <scope>NUCLEOTIDE SEQUENCE [LARGE SCALE GENOMIC DNA]</scope>
    <source>
        <strain evidence="5 6">DSM 4740</strain>
    </source>
</reference>
<dbReference type="PANTHER" id="PTHR43877">
    <property type="entry name" value="AMINOALKYLPHOSPHONATE N-ACETYLTRANSFERASE-RELATED-RELATED"/>
    <property type="match status" value="1"/>
</dbReference>
<dbReference type="PROSITE" id="PS51186">
    <property type="entry name" value="GNAT"/>
    <property type="match status" value="1"/>
</dbReference>
<dbReference type="STRING" id="44933.SAMN05660971_00014"/>
<dbReference type="InterPro" id="IPR000182">
    <property type="entry name" value="GNAT_dom"/>
</dbReference>
<evidence type="ECO:0000313" key="7">
    <source>
        <dbReference type="Proteomes" id="UP000321726"/>
    </source>
</evidence>
<dbReference type="Proteomes" id="UP000321726">
    <property type="component" value="Unassembled WGS sequence"/>
</dbReference>
<feature type="domain" description="N-acetyltransferase" evidence="3">
    <location>
        <begin position="5"/>
        <end position="142"/>
    </location>
</feature>
<dbReference type="InterPro" id="IPR016181">
    <property type="entry name" value="Acyl_CoA_acyltransferase"/>
</dbReference>
<keyword evidence="7" id="KW-1185">Reference proteome</keyword>
<dbReference type="Gene3D" id="3.40.630.30">
    <property type="match status" value="1"/>
</dbReference>
<accession>A0A1M6Z956</accession>
<dbReference type="AlphaFoldDB" id="A0A1M6Z956"/>
<dbReference type="RefSeq" id="WP_073433005.1">
    <property type="nucleotide sequence ID" value="NZ_BJXU01000093.1"/>
</dbReference>
<dbReference type="EMBL" id="FRCA01000001">
    <property type="protein sequence ID" value="SHL27002.1"/>
    <property type="molecule type" value="Genomic_DNA"/>
</dbReference>
<evidence type="ECO:0000256" key="1">
    <source>
        <dbReference type="ARBA" id="ARBA00022679"/>
    </source>
</evidence>
<dbReference type="GO" id="GO:0016747">
    <property type="term" value="F:acyltransferase activity, transferring groups other than amino-acyl groups"/>
    <property type="evidence" value="ECO:0007669"/>
    <property type="project" value="InterPro"/>
</dbReference>
<keyword evidence="1 5" id="KW-0808">Transferase</keyword>
<organism evidence="5 6">
    <name type="scientific">Halomonas cupida</name>
    <dbReference type="NCBI Taxonomy" id="44933"/>
    <lineage>
        <taxon>Bacteria</taxon>
        <taxon>Pseudomonadati</taxon>
        <taxon>Pseudomonadota</taxon>
        <taxon>Gammaproteobacteria</taxon>
        <taxon>Oceanospirillales</taxon>
        <taxon>Halomonadaceae</taxon>
        <taxon>Halomonas</taxon>
    </lineage>
</organism>
<proteinExistence type="predicted"/>
<dbReference type="PANTHER" id="PTHR43877:SF2">
    <property type="entry name" value="AMINOALKYLPHOSPHONATE N-ACETYLTRANSFERASE-RELATED"/>
    <property type="match status" value="1"/>
</dbReference>
<dbReference type="CDD" id="cd04301">
    <property type="entry name" value="NAT_SF"/>
    <property type="match status" value="1"/>
</dbReference>
<evidence type="ECO:0000313" key="4">
    <source>
        <dbReference type="EMBL" id="GEN24459.1"/>
    </source>
</evidence>
<keyword evidence="2 5" id="KW-0012">Acyltransferase</keyword>
<dbReference type="EMBL" id="BJXU01000093">
    <property type="protein sequence ID" value="GEN24459.1"/>
    <property type="molecule type" value="Genomic_DNA"/>
</dbReference>
<protein>
    <submittedName>
        <fullName evidence="4">Acetyltransferase</fullName>
    </submittedName>
    <submittedName>
        <fullName evidence="5">Predicted N-acyltransferase, GNAT family</fullName>
    </submittedName>
</protein>
<evidence type="ECO:0000313" key="5">
    <source>
        <dbReference type="EMBL" id="SHL27002.1"/>
    </source>
</evidence>
<evidence type="ECO:0000313" key="6">
    <source>
        <dbReference type="Proteomes" id="UP000184123"/>
    </source>
</evidence>
<dbReference type="SUPFAM" id="SSF55729">
    <property type="entry name" value="Acyl-CoA N-acyltransferases (Nat)"/>
    <property type="match status" value="1"/>
</dbReference>
<reference evidence="4 7" key="2">
    <citation type="submission" date="2019-07" db="EMBL/GenBank/DDBJ databases">
        <title>Whole genome shotgun sequence of Halomonas cupida NBRC 102219.</title>
        <authorList>
            <person name="Hosoyama A."/>
            <person name="Uohara A."/>
            <person name="Ohji S."/>
            <person name="Ichikawa N."/>
        </authorList>
    </citation>
    <scope>NUCLEOTIDE SEQUENCE [LARGE SCALE GENOMIC DNA]</scope>
    <source>
        <strain evidence="4 7">NBRC 102219</strain>
    </source>
</reference>
<dbReference type="Pfam" id="PF13673">
    <property type="entry name" value="Acetyltransf_10"/>
    <property type="match status" value="1"/>
</dbReference>
<name>A0A1M6Z956_9GAMM</name>
<sequence>MTNELRIETGSWDELGEIAGHIRHQVFVIEQAVPEQEEWDGRDQECLHVLVWQDQRALGTARLLPDGHIGRVAVLAEARGLGVGAALMRATIEAARQSGHTEVELAAQTHALAFYERLGFSAWGEEFLDAGIPHRNMTLRLNPHC</sequence>